<dbReference type="PANTHER" id="PTHR10686">
    <property type="entry name" value="FOLATE TRANSPORTER"/>
    <property type="match status" value="1"/>
</dbReference>
<dbReference type="InterPro" id="IPR036259">
    <property type="entry name" value="MFS_trans_sf"/>
</dbReference>
<keyword evidence="2" id="KW-0812">Transmembrane</keyword>
<dbReference type="AlphaFoldDB" id="T0QLF9"/>
<keyword evidence="4" id="KW-1185">Reference proteome</keyword>
<dbReference type="RefSeq" id="XP_008607728.1">
    <property type="nucleotide sequence ID" value="XM_008609506.1"/>
</dbReference>
<feature type="transmembrane region" description="Helical" evidence="2">
    <location>
        <begin position="188"/>
        <end position="209"/>
    </location>
</feature>
<name>T0QLF9_SAPDV</name>
<dbReference type="GO" id="GO:0090482">
    <property type="term" value="F:vitamin transmembrane transporter activity"/>
    <property type="evidence" value="ECO:0007669"/>
    <property type="project" value="InterPro"/>
</dbReference>
<dbReference type="EMBL" id="JH767140">
    <property type="protein sequence ID" value="EQC38904.1"/>
    <property type="molecule type" value="Genomic_DNA"/>
</dbReference>
<feature type="transmembrane region" description="Helical" evidence="2">
    <location>
        <begin position="75"/>
        <end position="94"/>
    </location>
</feature>
<dbReference type="PANTHER" id="PTHR10686:SF18">
    <property type="entry name" value="IP11787P-RELATED"/>
    <property type="match status" value="1"/>
</dbReference>
<feature type="transmembrane region" description="Helical" evidence="2">
    <location>
        <begin position="333"/>
        <end position="350"/>
    </location>
</feature>
<dbReference type="OrthoDB" id="18814at2759"/>
<evidence type="ECO:0000313" key="3">
    <source>
        <dbReference type="EMBL" id="EQC38904.1"/>
    </source>
</evidence>
<dbReference type="OMA" id="VWKSFEN"/>
<comment type="similarity">
    <text evidence="1">Belongs to the reduced folate carrier (RFC) transporter (TC 2.A.48) family.</text>
</comment>
<feature type="transmembrane region" description="Helical" evidence="2">
    <location>
        <begin position="101"/>
        <end position="125"/>
    </location>
</feature>
<keyword evidence="2" id="KW-0472">Membrane</keyword>
<feature type="transmembrane region" description="Helical" evidence="2">
    <location>
        <begin position="304"/>
        <end position="321"/>
    </location>
</feature>
<feature type="transmembrane region" description="Helical" evidence="2">
    <location>
        <begin position="362"/>
        <end position="384"/>
    </location>
</feature>
<dbReference type="GO" id="GO:0005886">
    <property type="term" value="C:plasma membrane"/>
    <property type="evidence" value="ECO:0007669"/>
    <property type="project" value="TreeGrafter"/>
</dbReference>
<dbReference type="Proteomes" id="UP000030762">
    <property type="component" value="Unassembled WGS sequence"/>
</dbReference>
<proteinExistence type="inferred from homology"/>
<reference evidence="3 4" key="1">
    <citation type="submission" date="2012-04" db="EMBL/GenBank/DDBJ databases">
        <title>The Genome Sequence of Saprolegnia declina VS20.</title>
        <authorList>
            <consortium name="The Broad Institute Genome Sequencing Platform"/>
            <person name="Russ C."/>
            <person name="Nusbaum C."/>
            <person name="Tyler B."/>
            <person name="van West P."/>
            <person name="Dieguez-Uribeondo J."/>
            <person name="de Bruijn I."/>
            <person name="Tripathy S."/>
            <person name="Jiang R."/>
            <person name="Young S.K."/>
            <person name="Zeng Q."/>
            <person name="Gargeya S."/>
            <person name="Fitzgerald M."/>
            <person name="Haas B."/>
            <person name="Abouelleil A."/>
            <person name="Alvarado L."/>
            <person name="Arachchi H.M."/>
            <person name="Berlin A."/>
            <person name="Chapman S.B."/>
            <person name="Goldberg J."/>
            <person name="Griggs A."/>
            <person name="Gujja S."/>
            <person name="Hansen M."/>
            <person name="Howarth C."/>
            <person name="Imamovic A."/>
            <person name="Larimer J."/>
            <person name="McCowen C."/>
            <person name="Montmayeur A."/>
            <person name="Murphy C."/>
            <person name="Neiman D."/>
            <person name="Pearson M."/>
            <person name="Priest M."/>
            <person name="Roberts A."/>
            <person name="Saif S."/>
            <person name="Shea T."/>
            <person name="Sisk P."/>
            <person name="Sykes S."/>
            <person name="Wortman J."/>
            <person name="Nusbaum C."/>
            <person name="Birren B."/>
        </authorList>
    </citation>
    <scope>NUCLEOTIDE SEQUENCE [LARGE SCALE GENOMIC DNA]</scope>
    <source>
        <strain evidence="3 4">VS20</strain>
    </source>
</reference>
<dbReference type="SUPFAM" id="SSF103473">
    <property type="entry name" value="MFS general substrate transporter"/>
    <property type="match status" value="1"/>
</dbReference>
<dbReference type="GeneID" id="19944589"/>
<dbReference type="InterPro" id="IPR002666">
    <property type="entry name" value="Folate_carrier"/>
</dbReference>
<evidence type="ECO:0000256" key="1">
    <source>
        <dbReference type="ARBA" id="ARBA00005773"/>
    </source>
</evidence>
<feature type="transmembrane region" description="Helical" evidence="2">
    <location>
        <begin position="263"/>
        <end position="284"/>
    </location>
</feature>
<protein>
    <recommendedName>
        <fullName evidence="5">Major facilitator superfamily (MFS) profile domain-containing protein</fullName>
    </recommendedName>
</protein>
<dbReference type="Gene3D" id="1.20.1250.20">
    <property type="entry name" value="MFS general substrate transporter like domains"/>
    <property type="match status" value="2"/>
</dbReference>
<dbReference type="eggNOG" id="KOG3810">
    <property type="taxonomic scope" value="Eukaryota"/>
</dbReference>
<dbReference type="InParanoid" id="T0QLF9"/>
<accession>T0QLF9</accession>
<gene>
    <name evidence="3" type="ORF">SDRG_03862</name>
</gene>
<dbReference type="VEuPathDB" id="FungiDB:SDRG_03862"/>
<feature type="transmembrane region" description="Helical" evidence="2">
    <location>
        <begin position="396"/>
        <end position="415"/>
    </location>
</feature>
<sequence length="458" mass="50785">MADPRIALQPLAHPMYQPRTPELTPVAAPSPSTKALLFRLCLYGFFVELKPSEAYLNQFLTQDKGFTNEETNDYIYPWFSYGKLAMLLLLPLVVERFQYRTVLIIESCGFLCTRLLLIYGASLFLMQVMQVTYAVGTATKIVYLTIIYRQVPRDEYHHATALVWTAQLAGKFAAGLLGQVMVTHDVSLLALNYVSCASVAVSVALALSLPHDKADVAIVAASTIEKRPLARRETADSNLSVESSVQIRPHMHRKSASSPPPSVWHWTNILGLTWIVLTCGSNLYQNYIQNRWTDFTLSTKENGLMTALFTLSGAAATILMARLAKKLPRSPTGLRVLLLVGSLGLVLASLRQTFVESLWQSYLWYIAYGAIFYALITTVSAELALQCTTNDFAKMFAIVSLCASVLETMLTFVLQGTTNGVSTWFGTVTVLHGLLLVFDLYVCCRVPLEPLRAEPTQS</sequence>
<feature type="transmembrane region" description="Helical" evidence="2">
    <location>
        <begin position="421"/>
        <end position="442"/>
    </location>
</feature>
<dbReference type="Pfam" id="PF01770">
    <property type="entry name" value="Folate_carrier"/>
    <property type="match status" value="1"/>
</dbReference>
<evidence type="ECO:0008006" key="5">
    <source>
        <dbReference type="Google" id="ProtNLM"/>
    </source>
</evidence>
<keyword evidence="2" id="KW-1133">Transmembrane helix</keyword>
<organism evidence="3 4">
    <name type="scientific">Saprolegnia diclina (strain VS20)</name>
    <dbReference type="NCBI Taxonomy" id="1156394"/>
    <lineage>
        <taxon>Eukaryota</taxon>
        <taxon>Sar</taxon>
        <taxon>Stramenopiles</taxon>
        <taxon>Oomycota</taxon>
        <taxon>Saprolegniomycetes</taxon>
        <taxon>Saprolegniales</taxon>
        <taxon>Saprolegniaceae</taxon>
        <taxon>Saprolegnia</taxon>
    </lineage>
</organism>
<evidence type="ECO:0000313" key="4">
    <source>
        <dbReference type="Proteomes" id="UP000030762"/>
    </source>
</evidence>
<evidence type="ECO:0000256" key="2">
    <source>
        <dbReference type="SAM" id="Phobius"/>
    </source>
</evidence>